<dbReference type="EMBL" id="BMDH01000002">
    <property type="protein sequence ID" value="GGI14535.1"/>
    <property type="molecule type" value="Genomic_DNA"/>
</dbReference>
<protein>
    <recommendedName>
        <fullName evidence="4">Fido domain-containing protein</fullName>
    </recommendedName>
</protein>
<feature type="active site" evidence="1">
    <location>
        <position position="230"/>
    </location>
</feature>
<evidence type="ECO:0000313" key="5">
    <source>
        <dbReference type="EMBL" id="GGI14535.1"/>
    </source>
</evidence>
<evidence type="ECO:0000313" key="6">
    <source>
        <dbReference type="Proteomes" id="UP000619536"/>
    </source>
</evidence>
<keyword evidence="6" id="KW-1185">Reference proteome</keyword>
<comment type="caution">
    <text evidence="5">The sequence shown here is derived from an EMBL/GenBank/DDBJ whole genome shotgun (WGS) entry which is preliminary data.</text>
</comment>
<dbReference type="GO" id="GO:0005524">
    <property type="term" value="F:ATP binding"/>
    <property type="evidence" value="ECO:0007669"/>
    <property type="project" value="UniProtKB-KW"/>
</dbReference>
<dbReference type="SUPFAM" id="SSF140931">
    <property type="entry name" value="Fic-like"/>
    <property type="match status" value="1"/>
</dbReference>
<dbReference type="InterPro" id="IPR003812">
    <property type="entry name" value="Fido"/>
</dbReference>
<dbReference type="Gene3D" id="1.10.3290.10">
    <property type="entry name" value="Fido-like domain"/>
    <property type="match status" value="1"/>
</dbReference>
<evidence type="ECO:0000256" key="2">
    <source>
        <dbReference type="PIRSR" id="PIRSR640198-2"/>
    </source>
</evidence>
<accession>A0A8J3AKL9</accession>
<dbReference type="Proteomes" id="UP000619536">
    <property type="component" value="Unassembled WGS sequence"/>
</dbReference>
<dbReference type="PANTHER" id="PTHR13504:SF40">
    <property type="entry name" value="FIDO DOMAIN-CONTAINING PROTEIN"/>
    <property type="match status" value="1"/>
</dbReference>
<gene>
    <name evidence="5" type="ORF">GCM10007377_11420</name>
</gene>
<proteinExistence type="predicted"/>
<reference evidence="5" key="2">
    <citation type="submission" date="2020-09" db="EMBL/GenBank/DDBJ databases">
        <authorList>
            <person name="Sun Q."/>
            <person name="Sedlacek I."/>
        </authorList>
    </citation>
    <scope>NUCLEOTIDE SEQUENCE</scope>
    <source>
        <strain evidence="5">CCM 8606</strain>
    </source>
</reference>
<dbReference type="PROSITE" id="PS51459">
    <property type="entry name" value="FIDO"/>
    <property type="match status" value="1"/>
</dbReference>
<dbReference type="RefSeq" id="WP_188355279.1">
    <property type="nucleotide sequence ID" value="NZ_BMDH01000002.1"/>
</dbReference>
<sequence length="413" mass="47321">MHYKTITQTIHMNASSQPPTSQAEIEYQRRISNPSTYIIPCKLGPHQPFVTIFRELHTLIEQIYLTETPVREQWNALPQTVKHAYILELINIEIENSNNIEGVHSTKEEISLALQSASLGKHTRFSEFAKLFLSIAQQHIPFVQSLEDIREIYDQVVSEELAPNEQPDGELFRASPVRIFDGTGEVVHSGVYPETKIQTLLAQWLMITRDTSIPPLIRAACCHYIFEHIHPFYDGNGRTGRFLLALQLQSVLCLPTTLSLSLQISQEKGKYSKAFDTVQQPLNCMDLSLFCYQTLQYIAHAQQDLLENLEEKQAIITILSSEIAFLATTYQLRDSERLVIQTLAQYFVLNSAPVGVSRKTLGEQLQWGERKLVHALQTLEREQLVQREKQKPATYQLTEPVQQRLAQYKFANQ</sequence>
<feature type="binding site" evidence="2">
    <location>
        <begin position="234"/>
        <end position="241"/>
    </location>
    <ligand>
        <name>ATP</name>
        <dbReference type="ChEBI" id="CHEBI:30616"/>
    </ligand>
</feature>
<dbReference type="SUPFAM" id="SSF46785">
    <property type="entry name" value="Winged helix' DNA-binding domain"/>
    <property type="match status" value="1"/>
</dbReference>
<feature type="domain" description="Fido" evidence="4">
    <location>
        <begin position="144"/>
        <end position="293"/>
    </location>
</feature>
<keyword evidence="2" id="KW-0067">ATP-binding</keyword>
<evidence type="ECO:0000256" key="1">
    <source>
        <dbReference type="PIRSR" id="PIRSR640198-1"/>
    </source>
</evidence>
<organism evidence="5 6">
    <name type="scientific">Galliscardovia ingluviei</name>
    <dbReference type="NCBI Taxonomy" id="1769422"/>
    <lineage>
        <taxon>Bacteria</taxon>
        <taxon>Bacillati</taxon>
        <taxon>Actinomycetota</taxon>
        <taxon>Actinomycetes</taxon>
        <taxon>Bifidobacteriales</taxon>
        <taxon>Bifidobacteriaceae</taxon>
        <taxon>Galliscardovia</taxon>
    </lineage>
</organism>
<dbReference type="InterPro" id="IPR036597">
    <property type="entry name" value="Fido-like_dom_sf"/>
</dbReference>
<dbReference type="InterPro" id="IPR036390">
    <property type="entry name" value="WH_DNA-bd_sf"/>
</dbReference>
<name>A0A8J3AKL9_9BIFI</name>
<evidence type="ECO:0000256" key="3">
    <source>
        <dbReference type="SAM" id="MobiDB-lite"/>
    </source>
</evidence>
<dbReference type="PANTHER" id="PTHR13504">
    <property type="entry name" value="FIDO DOMAIN-CONTAINING PROTEIN DDB_G0283145"/>
    <property type="match status" value="1"/>
</dbReference>
<evidence type="ECO:0000259" key="4">
    <source>
        <dbReference type="PROSITE" id="PS51459"/>
    </source>
</evidence>
<dbReference type="Pfam" id="PF02661">
    <property type="entry name" value="Fic"/>
    <property type="match status" value="1"/>
</dbReference>
<feature type="region of interest" description="Disordered" evidence="3">
    <location>
        <begin position="1"/>
        <end position="21"/>
    </location>
</feature>
<dbReference type="AlphaFoldDB" id="A0A8J3AKL9"/>
<keyword evidence="2" id="KW-0547">Nucleotide-binding</keyword>
<dbReference type="InterPro" id="IPR040198">
    <property type="entry name" value="Fido_containing"/>
</dbReference>
<reference evidence="5" key="1">
    <citation type="journal article" date="2014" name="Int. J. Syst. Evol. Microbiol.">
        <title>Complete genome sequence of Corynebacterium casei LMG S-19264T (=DSM 44701T), isolated from a smear-ripened cheese.</title>
        <authorList>
            <consortium name="US DOE Joint Genome Institute (JGI-PGF)"/>
            <person name="Walter F."/>
            <person name="Albersmeier A."/>
            <person name="Kalinowski J."/>
            <person name="Ruckert C."/>
        </authorList>
    </citation>
    <scope>NUCLEOTIDE SEQUENCE</scope>
    <source>
        <strain evidence="5">CCM 8606</strain>
    </source>
</reference>